<protein>
    <submittedName>
        <fullName evidence="1">Uncharacterized protein</fullName>
    </submittedName>
</protein>
<gene>
    <name evidence="1" type="ORF">DWZ31_11625</name>
</gene>
<dbReference type="RefSeq" id="WP_118412461.1">
    <property type="nucleotide sequence ID" value="NZ_QRPI01000004.1"/>
</dbReference>
<sequence length="109" mass="12565">MITLDLTKEEAFMLRDLTIGTDLGYEWLQEIADSLEEKLGEAIKKPQMKRSEFNRQISDTKTRWENKGLATSMMLAKEAELKFYYDIVEENDENTGTTDGLGGRTCEKF</sequence>
<proteinExistence type="predicted"/>
<reference evidence="1 2" key="1">
    <citation type="submission" date="2018-08" db="EMBL/GenBank/DDBJ databases">
        <title>A genome reference for cultivated species of the human gut microbiota.</title>
        <authorList>
            <person name="Zou Y."/>
            <person name="Xue W."/>
            <person name="Luo G."/>
        </authorList>
    </citation>
    <scope>NUCLEOTIDE SEQUENCE [LARGE SCALE GENOMIC DNA]</scope>
    <source>
        <strain evidence="1 2">AF31-21AC</strain>
    </source>
</reference>
<dbReference type="AlphaFoldDB" id="A0A3R6HK77"/>
<evidence type="ECO:0000313" key="1">
    <source>
        <dbReference type="EMBL" id="RHN07220.1"/>
    </source>
</evidence>
<comment type="caution">
    <text evidence="1">The sequence shown here is derived from an EMBL/GenBank/DDBJ whole genome shotgun (WGS) entry which is preliminary data.</text>
</comment>
<accession>A0A3R6HK77</accession>
<dbReference type="Proteomes" id="UP000283586">
    <property type="component" value="Unassembled WGS sequence"/>
</dbReference>
<dbReference type="EMBL" id="QRQN01000013">
    <property type="protein sequence ID" value="RHN07220.1"/>
    <property type="molecule type" value="Genomic_DNA"/>
</dbReference>
<organism evidence="1 2">
    <name type="scientific">Roseburia intestinalis</name>
    <dbReference type="NCBI Taxonomy" id="166486"/>
    <lineage>
        <taxon>Bacteria</taxon>
        <taxon>Bacillati</taxon>
        <taxon>Bacillota</taxon>
        <taxon>Clostridia</taxon>
        <taxon>Lachnospirales</taxon>
        <taxon>Lachnospiraceae</taxon>
        <taxon>Roseburia</taxon>
    </lineage>
</organism>
<evidence type="ECO:0000313" key="2">
    <source>
        <dbReference type="Proteomes" id="UP000283586"/>
    </source>
</evidence>
<name>A0A3R6HK77_9FIRM</name>